<keyword evidence="9 16" id="KW-1133">Transmembrane helix</keyword>
<dbReference type="Proteomes" id="UP000190683">
    <property type="component" value="Unassembled WGS sequence"/>
</dbReference>
<dbReference type="Gene3D" id="1.20.120.1760">
    <property type="match status" value="1"/>
</dbReference>
<dbReference type="InterPro" id="IPR048254">
    <property type="entry name" value="CDP_ALCOHOL_P_TRANSF_CS"/>
</dbReference>
<sequence>MTQINKPDSQDIHPECEHDGITFEVIEPEHSDGKKVMSKGVYLVPNLITTLSLFAGFYSILSSTNGEFIKASFAIFISAFLDGMDGRAARLLNAQSPFGEQYDSLADCIAFGLAPAVLVYSFALQPWGRFGMACAFVYAACAAFRLARFNVQIGVVDKKYFIGLASPLAALLIACTVLVSLKYADFMTGISAQLTWFFAFWVIACGLLMVSNVKYYSFKEFDKQKVPFVVLLVALLIFGALLYDIPVGLLAIGVTYALSGFVTTYLHKSKA</sequence>
<keyword evidence="7 15" id="KW-0808">Transferase</keyword>
<evidence type="ECO:0000256" key="8">
    <source>
        <dbReference type="ARBA" id="ARBA00022692"/>
    </source>
</evidence>
<feature type="transmembrane region" description="Helical" evidence="16">
    <location>
        <begin position="249"/>
        <end position="266"/>
    </location>
</feature>
<evidence type="ECO:0000256" key="7">
    <source>
        <dbReference type="ARBA" id="ARBA00022679"/>
    </source>
</evidence>
<keyword evidence="11 16" id="KW-0472">Membrane</keyword>
<dbReference type="AlphaFoldDB" id="A0A1T0CQ41"/>
<dbReference type="GO" id="GO:0008654">
    <property type="term" value="P:phospholipid biosynthetic process"/>
    <property type="evidence" value="ECO:0007669"/>
    <property type="project" value="UniProtKB-KW"/>
</dbReference>
<evidence type="ECO:0000256" key="1">
    <source>
        <dbReference type="ARBA" id="ARBA00000287"/>
    </source>
</evidence>
<keyword evidence="13" id="KW-1208">Phospholipid metabolism</keyword>
<feature type="transmembrane region" description="Helical" evidence="16">
    <location>
        <begin position="130"/>
        <end position="148"/>
    </location>
</feature>
<keyword evidence="18" id="KW-1185">Reference proteome</keyword>
<protein>
    <recommendedName>
        <fullName evidence="5">CDP-diacylglycerol--serine O-phosphatidyltransferase</fullName>
        <ecNumber evidence="4">2.7.8.8</ecNumber>
    </recommendedName>
    <alternativeName>
        <fullName evidence="14">Phosphatidylserine synthase</fullName>
    </alternativeName>
</protein>
<dbReference type="EMBL" id="MUYV01000009">
    <property type="protein sequence ID" value="OOS24433.1"/>
    <property type="molecule type" value="Genomic_DNA"/>
</dbReference>
<evidence type="ECO:0000256" key="12">
    <source>
        <dbReference type="ARBA" id="ARBA00023209"/>
    </source>
</evidence>
<keyword evidence="12" id="KW-0594">Phospholipid biosynthesis</keyword>
<evidence type="ECO:0000256" key="6">
    <source>
        <dbReference type="ARBA" id="ARBA00022516"/>
    </source>
</evidence>
<dbReference type="InterPro" id="IPR000462">
    <property type="entry name" value="CDP-OH_P_trans"/>
</dbReference>
<keyword evidence="8 16" id="KW-0812">Transmembrane</keyword>
<evidence type="ECO:0000256" key="10">
    <source>
        <dbReference type="ARBA" id="ARBA00023098"/>
    </source>
</evidence>
<dbReference type="InterPro" id="IPR050324">
    <property type="entry name" value="CDP-alcohol_PTase-I"/>
</dbReference>
<evidence type="ECO:0000256" key="16">
    <source>
        <dbReference type="SAM" id="Phobius"/>
    </source>
</evidence>
<comment type="catalytic activity">
    <reaction evidence="1">
        <text>a CDP-1,2-diacyl-sn-glycerol + L-serine = a 1,2-diacyl-sn-glycero-3-phospho-L-serine + CMP + H(+)</text>
        <dbReference type="Rhea" id="RHEA:16913"/>
        <dbReference type="ChEBI" id="CHEBI:15378"/>
        <dbReference type="ChEBI" id="CHEBI:33384"/>
        <dbReference type="ChEBI" id="CHEBI:57262"/>
        <dbReference type="ChEBI" id="CHEBI:58332"/>
        <dbReference type="ChEBI" id="CHEBI:60377"/>
        <dbReference type="EC" id="2.7.8.8"/>
    </reaction>
</comment>
<accession>A0A1T0CQ41</accession>
<comment type="subcellular location">
    <subcellularLocation>
        <location evidence="2">Endomembrane system</location>
        <topology evidence="2">Multi-pass membrane protein</topology>
    </subcellularLocation>
</comment>
<dbReference type="PANTHER" id="PTHR14269:SF61">
    <property type="entry name" value="CDP-DIACYLGLYCEROL--SERINE O-PHOSPHATIDYLTRANSFERASE"/>
    <property type="match status" value="1"/>
</dbReference>
<evidence type="ECO:0000256" key="9">
    <source>
        <dbReference type="ARBA" id="ARBA00022989"/>
    </source>
</evidence>
<evidence type="ECO:0000256" key="15">
    <source>
        <dbReference type="RuleBase" id="RU003750"/>
    </source>
</evidence>
<keyword evidence="6" id="KW-0444">Lipid biosynthesis</keyword>
<evidence type="ECO:0000313" key="17">
    <source>
        <dbReference type="EMBL" id="OOS24433.1"/>
    </source>
</evidence>
<dbReference type="Pfam" id="PF01066">
    <property type="entry name" value="CDP-OH_P_transf"/>
    <property type="match status" value="1"/>
</dbReference>
<evidence type="ECO:0000256" key="5">
    <source>
        <dbReference type="ARBA" id="ARBA00017171"/>
    </source>
</evidence>
<dbReference type="GO" id="GO:0003882">
    <property type="term" value="F:CDP-diacylglycerol-serine O-phosphatidyltransferase activity"/>
    <property type="evidence" value="ECO:0007669"/>
    <property type="project" value="UniProtKB-EC"/>
</dbReference>
<gene>
    <name evidence="17" type="ORF">B0681_07010</name>
</gene>
<evidence type="ECO:0000256" key="13">
    <source>
        <dbReference type="ARBA" id="ARBA00023264"/>
    </source>
</evidence>
<evidence type="ECO:0000256" key="4">
    <source>
        <dbReference type="ARBA" id="ARBA00013174"/>
    </source>
</evidence>
<organism evidence="17 18">
    <name type="scientific">Moraxella porci DSM 25326</name>
    <dbReference type="NCBI Taxonomy" id="573983"/>
    <lineage>
        <taxon>Bacteria</taxon>
        <taxon>Pseudomonadati</taxon>
        <taxon>Pseudomonadota</taxon>
        <taxon>Gammaproteobacteria</taxon>
        <taxon>Moraxellales</taxon>
        <taxon>Moraxellaceae</taxon>
        <taxon>Moraxella</taxon>
    </lineage>
</organism>
<dbReference type="InterPro" id="IPR043130">
    <property type="entry name" value="CDP-OH_PTrfase_TM_dom"/>
</dbReference>
<feature type="transmembrane region" description="Helical" evidence="16">
    <location>
        <begin position="160"/>
        <end position="181"/>
    </location>
</feature>
<feature type="transmembrane region" description="Helical" evidence="16">
    <location>
        <begin position="193"/>
        <end position="213"/>
    </location>
</feature>
<dbReference type="NCBIfam" id="TIGR00473">
    <property type="entry name" value="pssA"/>
    <property type="match status" value="1"/>
</dbReference>
<dbReference type="InterPro" id="IPR004533">
    <property type="entry name" value="CDP-diaglyc--ser_O-PTrfase"/>
</dbReference>
<dbReference type="EC" id="2.7.8.8" evidence="4"/>
<evidence type="ECO:0000256" key="11">
    <source>
        <dbReference type="ARBA" id="ARBA00023136"/>
    </source>
</evidence>
<proteinExistence type="inferred from homology"/>
<reference evidence="17 18" key="1">
    <citation type="submission" date="2017-02" db="EMBL/GenBank/DDBJ databases">
        <title>Draft genome sequence of Moraxella porci CCUG 54912T type strain.</title>
        <authorList>
            <person name="Salva-Serra F."/>
            <person name="Engstrom-Jakobsson H."/>
            <person name="Thorell K."/>
            <person name="Jaen-Luchoro D."/>
            <person name="Gonzales-Siles L."/>
            <person name="Karlsson R."/>
            <person name="Yazdan S."/>
            <person name="Boulund F."/>
            <person name="Johnning A."/>
            <person name="Engstrand L."/>
            <person name="Kristiansson E."/>
            <person name="Moore E."/>
        </authorList>
    </citation>
    <scope>NUCLEOTIDE SEQUENCE [LARGE SCALE GENOMIC DNA]</scope>
    <source>
        <strain evidence="17 18">CCUG 54912</strain>
    </source>
</reference>
<dbReference type="GO" id="GO:0012505">
    <property type="term" value="C:endomembrane system"/>
    <property type="evidence" value="ECO:0007669"/>
    <property type="project" value="UniProtKB-SubCell"/>
</dbReference>
<dbReference type="RefSeq" id="WP_078318037.1">
    <property type="nucleotide sequence ID" value="NZ_MUYV01000009.1"/>
</dbReference>
<comment type="caution">
    <text evidence="17">The sequence shown here is derived from an EMBL/GenBank/DDBJ whole genome shotgun (WGS) entry which is preliminary data.</text>
</comment>
<evidence type="ECO:0000256" key="14">
    <source>
        <dbReference type="ARBA" id="ARBA00032361"/>
    </source>
</evidence>
<dbReference type="STRING" id="573983.B0681_07010"/>
<dbReference type="PROSITE" id="PS00379">
    <property type="entry name" value="CDP_ALCOHOL_P_TRANSF"/>
    <property type="match status" value="1"/>
</dbReference>
<evidence type="ECO:0000256" key="2">
    <source>
        <dbReference type="ARBA" id="ARBA00004127"/>
    </source>
</evidence>
<evidence type="ECO:0000313" key="18">
    <source>
        <dbReference type="Proteomes" id="UP000190683"/>
    </source>
</evidence>
<keyword evidence="10" id="KW-0443">Lipid metabolism</keyword>
<dbReference type="PANTHER" id="PTHR14269">
    <property type="entry name" value="CDP-DIACYLGLYCEROL--GLYCEROL-3-PHOSPHATE 3-PHOSPHATIDYLTRANSFERASE-RELATED"/>
    <property type="match status" value="1"/>
</dbReference>
<evidence type="ECO:0000256" key="3">
    <source>
        <dbReference type="ARBA" id="ARBA00010441"/>
    </source>
</evidence>
<feature type="transmembrane region" description="Helical" evidence="16">
    <location>
        <begin position="40"/>
        <end position="61"/>
    </location>
</feature>
<dbReference type="GO" id="GO:0016020">
    <property type="term" value="C:membrane"/>
    <property type="evidence" value="ECO:0007669"/>
    <property type="project" value="InterPro"/>
</dbReference>
<feature type="transmembrane region" description="Helical" evidence="16">
    <location>
        <begin position="225"/>
        <end position="243"/>
    </location>
</feature>
<comment type="similarity">
    <text evidence="3 15">Belongs to the CDP-alcohol phosphatidyltransferase class-I family.</text>
</comment>
<name>A0A1T0CQ41_9GAMM</name>